<dbReference type="AlphaFoldDB" id="A0A1B7N9A2"/>
<keyword evidence="3" id="KW-1185">Reference proteome</keyword>
<dbReference type="EMBL" id="KV448180">
    <property type="protein sequence ID" value="OAX41441.1"/>
    <property type="molecule type" value="Genomic_DNA"/>
</dbReference>
<sequence length="158" mass="17827">MGPHRLIRSIAKFPGDRASPESMKSKGESTLSGQQKNLSWLSHTFRTPVDELIWLARWPQGAIDRRVKRRWTTWVRVQAIRRMMGFSDIRRLRRDSEARSEDLQGNGGMGAPTVAIMICYSWGSVLGQIDGMNAAPTVVSSIVDTSGELKIPRMCKQR</sequence>
<evidence type="ECO:0000313" key="3">
    <source>
        <dbReference type="Proteomes" id="UP000092154"/>
    </source>
</evidence>
<accession>A0A1B7N9A2</accession>
<organism evidence="2 3">
    <name type="scientific">Rhizopogon vinicolor AM-OR11-026</name>
    <dbReference type="NCBI Taxonomy" id="1314800"/>
    <lineage>
        <taxon>Eukaryota</taxon>
        <taxon>Fungi</taxon>
        <taxon>Dikarya</taxon>
        <taxon>Basidiomycota</taxon>
        <taxon>Agaricomycotina</taxon>
        <taxon>Agaricomycetes</taxon>
        <taxon>Agaricomycetidae</taxon>
        <taxon>Boletales</taxon>
        <taxon>Suillineae</taxon>
        <taxon>Rhizopogonaceae</taxon>
        <taxon>Rhizopogon</taxon>
    </lineage>
</organism>
<dbReference type="Proteomes" id="UP000092154">
    <property type="component" value="Unassembled WGS sequence"/>
</dbReference>
<feature type="compositionally biased region" description="Basic and acidic residues" evidence="1">
    <location>
        <begin position="14"/>
        <end position="27"/>
    </location>
</feature>
<gene>
    <name evidence="2" type="ORF">K503DRAFT_780649</name>
</gene>
<protein>
    <submittedName>
        <fullName evidence="2">Uncharacterized protein</fullName>
    </submittedName>
</protein>
<dbReference type="InParanoid" id="A0A1B7N9A2"/>
<reference evidence="2 3" key="1">
    <citation type="submission" date="2016-06" db="EMBL/GenBank/DDBJ databases">
        <title>Comparative genomics of the ectomycorrhizal sister species Rhizopogon vinicolor and Rhizopogon vesiculosus (Basidiomycota: Boletales) reveals a divergence of the mating type B locus.</title>
        <authorList>
            <consortium name="DOE Joint Genome Institute"/>
            <person name="Mujic A.B."/>
            <person name="Kuo A."/>
            <person name="Tritt A."/>
            <person name="Lipzen A."/>
            <person name="Chen C."/>
            <person name="Johnson J."/>
            <person name="Sharma A."/>
            <person name="Barry K."/>
            <person name="Grigoriev I.V."/>
            <person name="Spatafora J.W."/>
        </authorList>
    </citation>
    <scope>NUCLEOTIDE SEQUENCE [LARGE SCALE GENOMIC DNA]</scope>
    <source>
        <strain evidence="2 3">AM-OR11-026</strain>
    </source>
</reference>
<feature type="region of interest" description="Disordered" evidence="1">
    <location>
        <begin position="12"/>
        <end position="31"/>
    </location>
</feature>
<evidence type="ECO:0000313" key="2">
    <source>
        <dbReference type="EMBL" id="OAX41441.1"/>
    </source>
</evidence>
<proteinExistence type="predicted"/>
<name>A0A1B7N9A2_9AGAM</name>
<evidence type="ECO:0000256" key="1">
    <source>
        <dbReference type="SAM" id="MobiDB-lite"/>
    </source>
</evidence>